<dbReference type="AlphaFoldDB" id="A0A0K1PDR8"/>
<evidence type="ECO:0000313" key="2">
    <source>
        <dbReference type="Proteomes" id="UP000055590"/>
    </source>
</evidence>
<dbReference type="InterPro" id="IPR036412">
    <property type="entry name" value="HAD-like_sf"/>
</dbReference>
<proteinExistence type="predicted"/>
<dbReference type="GO" id="GO:0016791">
    <property type="term" value="F:phosphatase activity"/>
    <property type="evidence" value="ECO:0007669"/>
    <property type="project" value="UniProtKB-ARBA"/>
</dbReference>
<dbReference type="OrthoDB" id="5292903at2"/>
<dbReference type="Gene3D" id="3.40.50.1000">
    <property type="entry name" value="HAD superfamily/HAD-like"/>
    <property type="match status" value="1"/>
</dbReference>
<gene>
    <name evidence="1" type="ORF">AKJ08_2052</name>
</gene>
<dbReference type="RefSeq" id="WP_050725946.1">
    <property type="nucleotide sequence ID" value="NZ_CP012332.1"/>
</dbReference>
<keyword evidence="2" id="KW-1185">Reference proteome</keyword>
<organism evidence="1 2">
    <name type="scientific">Vulgatibacter incomptus</name>
    <dbReference type="NCBI Taxonomy" id="1391653"/>
    <lineage>
        <taxon>Bacteria</taxon>
        <taxon>Pseudomonadati</taxon>
        <taxon>Myxococcota</taxon>
        <taxon>Myxococcia</taxon>
        <taxon>Myxococcales</taxon>
        <taxon>Cystobacterineae</taxon>
        <taxon>Vulgatibacteraceae</taxon>
        <taxon>Vulgatibacter</taxon>
    </lineage>
</organism>
<dbReference type="CDD" id="cd01427">
    <property type="entry name" value="HAD_like"/>
    <property type="match status" value="1"/>
</dbReference>
<keyword evidence="1" id="KW-0378">Hydrolase</keyword>
<dbReference type="Proteomes" id="UP000055590">
    <property type="component" value="Chromosome"/>
</dbReference>
<dbReference type="NCBIfam" id="TIGR01484">
    <property type="entry name" value="HAD-SF-IIB"/>
    <property type="match status" value="1"/>
</dbReference>
<name>A0A0K1PDR8_9BACT</name>
<reference evidence="1 2" key="1">
    <citation type="submission" date="2015-08" db="EMBL/GenBank/DDBJ databases">
        <authorList>
            <person name="Babu N.S."/>
            <person name="Beckwith C.J."/>
            <person name="Beseler K.G."/>
            <person name="Brison A."/>
            <person name="Carone J.V."/>
            <person name="Caskin T.P."/>
            <person name="Diamond M."/>
            <person name="Durham M.E."/>
            <person name="Foxe J.M."/>
            <person name="Go M."/>
            <person name="Henderson B.A."/>
            <person name="Jones I.B."/>
            <person name="McGettigan J.A."/>
            <person name="Micheletti S.J."/>
            <person name="Nasrallah M.E."/>
            <person name="Ortiz D."/>
            <person name="Piller C.R."/>
            <person name="Privatt S.R."/>
            <person name="Schneider S.L."/>
            <person name="Sharp S."/>
            <person name="Smith T.C."/>
            <person name="Stanton J.D."/>
            <person name="Ullery H.E."/>
            <person name="Wilson R.J."/>
            <person name="Serrano M.G."/>
            <person name="Buck G."/>
            <person name="Lee V."/>
            <person name="Wang Y."/>
            <person name="Carvalho R."/>
            <person name="Voegtly L."/>
            <person name="Shi R."/>
            <person name="Duckworth R."/>
            <person name="Johnson A."/>
            <person name="Loviza R."/>
            <person name="Walstead R."/>
            <person name="Shah Z."/>
            <person name="Kiflezghi M."/>
            <person name="Wade K."/>
            <person name="Ball S.L."/>
            <person name="Bradley K.W."/>
            <person name="Asai D.J."/>
            <person name="Bowman C.A."/>
            <person name="Russell D.A."/>
            <person name="Pope W.H."/>
            <person name="Jacobs-Sera D."/>
            <person name="Hendrix R.W."/>
            <person name="Hatfull G.F."/>
        </authorList>
    </citation>
    <scope>NUCLEOTIDE SEQUENCE [LARGE SCALE GENOMIC DNA]</scope>
    <source>
        <strain evidence="1 2">DSM 27710</strain>
    </source>
</reference>
<dbReference type="InterPro" id="IPR023214">
    <property type="entry name" value="HAD_sf"/>
</dbReference>
<evidence type="ECO:0000313" key="1">
    <source>
        <dbReference type="EMBL" id="AKU91665.1"/>
    </source>
</evidence>
<dbReference type="SUPFAM" id="SSF56784">
    <property type="entry name" value="HAD-like"/>
    <property type="match status" value="1"/>
</dbReference>
<dbReference type="KEGG" id="vin:AKJ08_2052"/>
<accession>A0A0K1PDR8</accession>
<dbReference type="Pfam" id="PF08282">
    <property type="entry name" value="Hydrolase_3"/>
    <property type="match status" value="1"/>
</dbReference>
<protein>
    <submittedName>
        <fullName evidence="1">Haloacid dehalogenase-like hydrolase</fullName>
    </submittedName>
</protein>
<sequence length="267" mass="29120">MRTLDHCPREMLAGLRGLLTDFDGTLTTKGRLEAETYAALSELKEAGLFLAVVTGRPAGWGELIARTFPVDACIAESGGVTFVKGRKGAVHRMYYTDDEARRRRDRRKLEKLVAEVCAEVPGAKLSVDSGYTEVALSIDWNEDVKLSQEDAIRIAEACRARGARAVRSSLHVNVWLGDFDKATAADRLLVEVAKAKLPRDRSRFAFIGDAPNDEPLFDAFSASFGVADVKKVRGELEALPSWVTHSKGGEGFQELAAAILVAKELIA</sequence>
<dbReference type="STRING" id="1391653.AKJ08_2052"/>
<dbReference type="Gene3D" id="3.90.1070.10">
    <property type="match status" value="1"/>
</dbReference>
<dbReference type="EMBL" id="CP012332">
    <property type="protein sequence ID" value="AKU91665.1"/>
    <property type="molecule type" value="Genomic_DNA"/>
</dbReference>
<dbReference type="InterPro" id="IPR006379">
    <property type="entry name" value="HAD-SF_hydro_IIB"/>
</dbReference>